<evidence type="ECO:0000256" key="1">
    <source>
        <dbReference type="ARBA" id="ARBA00004123"/>
    </source>
</evidence>
<feature type="domain" description="C2H2-type" evidence="13">
    <location>
        <begin position="386"/>
        <end position="409"/>
    </location>
</feature>
<evidence type="ECO:0000259" key="13">
    <source>
        <dbReference type="PROSITE" id="PS50157"/>
    </source>
</evidence>
<evidence type="ECO:0000313" key="14">
    <source>
        <dbReference type="EMBL" id="KAF4079439.1"/>
    </source>
</evidence>
<evidence type="ECO:0000256" key="9">
    <source>
        <dbReference type="ARBA" id="ARBA00023163"/>
    </source>
</evidence>
<accession>A0A7J6ABI4</accession>
<name>A0A7J6ABI4_AMEME</name>
<dbReference type="GO" id="GO:0008270">
    <property type="term" value="F:zinc ion binding"/>
    <property type="evidence" value="ECO:0007669"/>
    <property type="project" value="UniProtKB-KW"/>
</dbReference>
<dbReference type="PROSITE" id="PS50157">
    <property type="entry name" value="ZINC_FINGER_C2H2_2"/>
    <property type="match status" value="5"/>
</dbReference>
<feature type="region of interest" description="Disordered" evidence="12">
    <location>
        <begin position="168"/>
        <end position="248"/>
    </location>
</feature>
<reference evidence="14 15" key="1">
    <citation type="submission" date="2020-02" db="EMBL/GenBank/DDBJ databases">
        <title>A chromosome-scale genome assembly of the black bullhead catfish (Ameiurus melas).</title>
        <authorList>
            <person name="Wen M."/>
            <person name="Zham M."/>
            <person name="Cabau C."/>
            <person name="Klopp C."/>
            <person name="Donnadieu C."/>
            <person name="Roques C."/>
            <person name="Bouchez O."/>
            <person name="Lampietro C."/>
            <person name="Jouanno E."/>
            <person name="Herpin A."/>
            <person name="Louis A."/>
            <person name="Berthelot C."/>
            <person name="Parey E."/>
            <person name="Roest-Crollius H."/>
            <person name="Braasch I."/>
            <person name="Postlethwait J."/>
            <person name="Robinson-Rechavi M."/>
            <person name="Echchiki A."/>
            <person name="Begum T."/>
            <person name="Montfort J."/>
            <person name="Schartl M."/>
            <person name="Bobe J."/>
            <person name="Guiguen Y."/>
        </authorList>
    </citation>
    <scope>NUCLEOTIDE SEQUENCE [LARGE SCALE GENOMIC DNA]</scope>
    <source>
        <strain evidence="14">M_S1</strain>
        <tissue evidence="14">Blood</tissue>
    </source>
</reference>
<dbReference type="SMART" id="SM00355">
    <property type="entry name" value="ZnF_C2H2"/>
    <property type="match status" value="7"/>
</dbReference>
<feature type="domain" description="C2H2-type" evidence="13">
    <location>
        <begin position="468"/>
        <end position="495"/>
    </location>
</feature>
<dbReference type="Pfam" id="PF00096">
    <property type="entry name" value="zf-C2H2"/>
    <property type="match status" value="1"/>
</dbReference>
<evidence type="ECO:0000256" key="5">
    <source>
        <dbReference type="ARBA" id="ARBA00022771"/>
    </source>
</evidence>
<gene>
    <name evidence="14" type="ORF">AMELA_G00178100</name>
</gene>
<dbReference type="PANTHER" id="PTHR21020">
    <property type="entry name" value="ZINC FINGER PROTEIN 800"/>
    <property type="match status" value="1"/>
</dbReference>
<dbReference type="Gene3D" id="3.30.160.60">
    <property type="entry name" value="Classic Zinc Finger"/>
    <property type="match status" value="3"/>
</dbReference>
<keyword evidence="5 11" id="KW-0863">Zinc-finger</keyword>
<evidence type="ECO:0000256" key="12">
    <source>
        <dbReference type="SAM" id="MobiDB-lite"/>
    </source>
</evidence>
<feature type="region of interest" description="Disordered" evidence="12">
    <location>
        <begin position="550"/>
        <end position="609"/>
    </location>
</feature>
<comment type="similarity">
    <text evidence="2">Belongs to the krueppel C2H2-type zinc-finger protein family.</text>
</comment>
<evidence type="ECO:0000256" key="2">
    <source>
        <dbReference type="ARBA" id="ARBA00006991"/>
    </source>
</evidence>
<feature type="domain" description="C2H2-type" evidence="13">
    <location>
        <begin position="646"/>
        <end position="674"/>
    </location>
</feature>
<evidence type="ECO:0000256" key="4">
    <source>
        <dbReference type="ARBA" id="ARBA00022737"/>
    </source>
</evidence>
<dbReference type="PROSITE" id="PS00028">
    <property type="entry name" value="ZINC_FINGER_C2H2_1"/>
    <property type="match status" value="5"/>
</dbReference>
<feature type="compositionally biased region" description="Basic and acidic residues" evidence="12">
    <location>
        <begin position="441"/>
        <end position="452"/>
    </location>
</feature>
<evidence type="ECO:0000256" key="10">
    <source>
        <dbReference type="ARBA" id="ARBA00023242"/>
    </source>
</evidence>
<feature type="compositionally biased region" description="Polar residues" evidence="12">
    <location>
        <begin position="672"/>
        <end position="689"/>
    </location>
</feature>
<dbReference type="GO" id="GO:0005634">
    <property type="term" value="C:nucleus"/>
    <property type="evidence" value="ECO:0007669"/>
    <property type="project" value="UniProtKB-SubCell"/>
</dbReference>
<dbReference type="SUPFAM" id="SSF57667">
    <property type="entry name" value="beta-beta-alpha zinc fingers"/>
    <property type="match status" value="3"/>
</dbReference>
<keyword evidence="10" id="KW-0539">Nucleus</keyword>
<keyword evidence="9" id="KW-0804">Transcription</keyword>
<dbReference type="InterPro" id="IPR036236">
    <property type="entry name" value="Znf_C2H2_sf"/>
</dbReference>
<evidence type="ECO:0000256" key="8">
    <source>
        <dbReference type="ARBA" id="ARBA00023125"/>
    </source>
</evidence>
<evidence type="ECO:0000256" key="3">
    <source>
        <dbReference type="ARBA" id="ARBA00022723"/>
    </source>
</evidence>
<feature type="compositionally biased region" description="Basic and acidic residues" evidence="12">
    <location>
        <begin position="562"/>
        <end position="571"/>
    </location>
</feature>
<feature type="compositionally biased region" description="Low complexity" evidence="12">
    <location>
        <begin position="581"/>
        <end position="590"/>
    </location>
</feature>
<proteinExistence type="inferred from homology"/>
<feature type="region of interest" description="Disordered" evidence="12">
    <location>
        <begin position="418"/>
        <end position="455"/>
    </location>
</feature>
<dbReference type="EMBL" id="JAAGNN010000015">
    <property type="protein sequence ID" value="KAF4079439.1"/>
    <property type="molecule type" value="Genomic_DNA"/>
</dbReference>
<dbReference type="InterPro" id="IPR039149">
    <property type="entry name" value="ZNF800"/>
</dbReference>
<feature type="region of interest" description="Disordered" evidence="12">
    <location>
        <begin position="664"/>
        <end position="689"/>
    </location>
</feature>
<feature type="compositionally biased region" description="Acidic residues" evidence="12">
    <location>
        <begin position="206"/>
        <end position="217"/>
    </location>
</feature>
<keyword evidence="7" id="KW-0805">Transcription regulation</keyword>
<dbReference type="InterPro" id="IPR041697">
    <property type="entry name" value="Znf-C2H2_11"/>
</dbReference>
<evidence type="ECO:0000256" key="7">
    <source>
        <dbReference type="ARBA" id="ARBA00023015"/>
    </source>
</evidence>
<sequence>MKNMEDLTAEIPSNEKSCQTDDLEEKSTMLRPEHLNLMPAYSIEPGDPPLLQRQLQTSRSGIQQIIECFRTGTTQLKHILLKEVDTIFECKLCRSLFRGLPNLITHKKFYCFPRKPESEALSGNCRQSIGIKELLEVTYPWPKQAEDVVQLEPIPGNQNAVFQHLTSQSTVDIHSPSQSSSHSLEDWKHNQPEGQGEDPGQHNTGEESENEEANEGDGEAHADKDAQGDEDKEEPEDAGEEEEEVIDGDMDDVNITCCLCSKNFSSWRSVRRHCREVHKQRLEELHKFTETHTVPTSLLSVVKERHEHSPGPSGKCCPVCFKTFATKANVRRHFDEVHRGLRRDLITLDISMKSSDLEVVPAGPCGPCSPKPKIVSPLSQYNLATGKCLLCKRSYSTQARLKRHMRFVHKIVAGKSTVSSSSTGKKNQSEEGTDTTHALKKPQEEDKGEKSPVTRKPKLTVGFDFKQLFCKLCKRQFSSRQNLAKHIELHTDSGGDIFIKFYRCPLCRYESRRKRDVLRHVAVVHKKNSAYLAKILPGLESRAVRKPAETVLGTSVKRGHPKNPDGHHKGDTTSSHSLQKVSPPSSVPPVIRKQHVPPPSPPVTRRQSLSLHTLSVTCNQTSNGTYNGEEPQNSTEVRVAKNVSLHTCDVCGHAFNKKVYLDSHKRSHHNAPKTNGRTVGVSTRSKSLL</sequence>
<keyword evidence="4" id="KW-0677">Repeat</keyword>
<dbReference type="AlphaFoldDB" id="A0A7J6ABI4"/>
<keyword evidence="8" id="KW-0238">DNA-binding</keyword>
<keyword evidence="6" id="KW-0862">Zinc</keyword>
<feature type="domain" description="C2H2-type" evidence="13">
    <location>
        <begin position="315"/>
        <end position="343"/>
    </location>
</feature>
<comment type="caution">
    <text evidence="14">The sequence shown here is derived from an EMBL/GenBank/DDBJ whole genome shotgun (WGS) entry which is preliminary data.</text>
</comment>
<feature type="domain" description="C2H2-type" evidence="13">
    <location>
        <begin position="255"/>
        <end position="283"/>
    </location>
</feature>
<evidence type="ECO:0000313" key="15">
    <source>
        <dbReference type="Proteomes" id="UP000593565"/>
    </source>
</evidence>
<evidence type="ECO:0000256" key="11">
    <source>
        <dbReference type="PROSITE-ProRule" id="PRU00042"/>
    </source>
</evidence>
<protein>
    <recommendedName>
        <fullName evidence="13">C2H2-type domain-containing protein</fullName>
    </recommendedName>
</protein>
<dbReference type="GO" id="GO:0003677">
    <property type="term" value="F:DNA binding"/>
    <property type="evidence" value="ECO:0007669"/>
    <property type="project" value="UniProtKB-KW"/>
</dbReference>
<dbReference type="Proteomes" id="UP000593565">
    <property type="component" value="Unassembled WGS sequence"/>
</dbReference>
<feature type="compositionally biased region" description="Basic and acidic residues" evidence="12">
    <location>
        <begin position="218"/>
        <end position="229"/>
    </location>
</feature>
<dbReference type="InterPro" id="IPR013087">
    <property type="entry name" value="Znf_C2H2_type"/>
</dbReference>
<keyword evidence="15" id="KW-1185">Reference proteome</keyword>
<dbReference type="Pfam" id="PF16622">
    <property type="entry name" value="zf-C2H2_11"/>
    <property type="match status" value="1"/>
</dbReference>
<keyword evidence="3" id="KW-0479">Metal-binding</keyword>
<comment type="subcellular location">
    <subcellularLocation>
        <location evidence="1">Nucleus</location>
    </subcellularLocation>
</comment>
<organism evidence="14 15">
    <name type="scientific">Ameiurus melas</name>
    <name type="common">Black bullhead</name>
    <name type="synonym">Silurus melas</name>
    <dbReference type="NCBI Taxonomy" id="219545"/>
    <lineage>
        <taxon>Eukaryota</taxon>
        <taxon>Metazoa</taxon>
        <taxon>Chordata</taxon>
        <taxon>Craniata</taxon>
        <taxon>Vertebrata</taxon>
        <taxon>Euteleostomi</taxon>
        <taxon>Actinopterygii</taxon>
        <taxon>Neopterygii</taxon>
        <taxon>Teleostei</taxon>
        <taxon>Ostariophysi</taxon>
        <taxon>Siluriformes</taxon>
        <taxon>Ictaluridae</taxon>
        <taxon>Ameiurus</taxon>
    </lineage>
</organism>
<feature type="compositionally biased region" description="Acidic residues" evidence="12">
    <location>
        <begin position="230"/>
        <end position="248"/>
    </location>
</feature>
<dbReference type="PANTHER" id="PTHR21020:SF0">
    <property type="entry name" value="ZINC FINGER PROTEIN 800"/>
    <property type="match status" value="1"/>
</dbReference>
<feature type="region of interest" description="Disordered" evidence="12">
    <location>
        <begin position="1"/>
        <end position="22"/>
    </location>
</feature>
<evidence type="ECO:0000256" key="6">
    <source>
        <dbReference type="ARBA" id="ARBA00022833"/>
    </source>
</evidence>